<keyword evidence="4" id="KW-0819">tRNA processing</keyword>
<dbReference type="PANTHER" id="PTHR12945:SF0">
    <property type="entry name" value="TRNA (ADENINE(58)-N(1))-METHYLTRANSFERASE NON-CATALYTIC SUBUNIT TRM6"/>
    <property type="match status" value="1"/>
</dbReference>
<proteinExistence type="inferred from homology"/>
<reference evidence="7" key="1">
    <citation type="submission" date="2022-07" db="EMBL/GenBank/DDBJ databases">
        <title>Phylogenomic reconstructions and comparative analyses of Kickxellomycotina fungi.</title>
        <authorList>
            <person name="Reynolds N.K."/>
            <person name="Stajich J.E."/>
            <person name="Barry K."/>
            <person name="Grigoriev I.V."/>
            <person name="Crous P."/>
            <person name="Smith M.E."/>
        </authorList>
    </citation>
    <scope>NUCLEOTIDE SEQUENCE</scope>
    <source>
        <strain evidence="7">RSA 567</strain>
    </source>
</reference>
<evidence type="ECO:0000256" key="5">
    <source>
        <dbReference type="ARBA" id="ARBA00023242"/>
    </source>
</evidence>
<dbReference type="PANTHER" id="PTHR12945">
    <property type="entry name" value="TRANSLATION INITIATION FACTOR EIF3-RELATED"/>
    <property type="match status" value="1"/>
</dbReference>
<dbReference type="GO" id="GO:0005634">
    <property type="term" value="C:nucleus"/>
    <property type="evidence" value="ECO:0007669"/>
    <property type="project" value="UniProtKB-SubCell"/>
</dbReference>
<dbReference type="Gene3D" id="3.10.330.20">
    <property type="match status" value="1"/>
</dbReference>
<organism evidence="7 8">
    <name type="scientific">Dimargaris verticillata</name>
    <dbReference type="NCBI Taxonomy" id="2761393"/>
    <lineage>
        <taxon>Eukaryota</taxon>
        <taxon>Fungi</taxon>
        <taxon>Fungi incertae sedis</taxon>
        <taxon>Zoopagomycota</taxon>
        <taxon>Kickxellomycotina</taxon>
        <taxon>Dimargaritomycetes</taxon>
        <taxon>Dimargaritales</taxon>
        <taxon>Dimargaritaceae</taxon>
        <taxon>Dimargaris</taxon>
    </lineage>
</organism>
<comment type="similarity">
    <text evidence="2">Belongs to the TRM6/GCD10 family.</text>
</comment>
<dbReference type="Proteomes" id="UP001151582">
    <property type="component" value="Unassembled WGS sequence"/>
</dbReference>
<dbReference type="InterPro" id="IPR017423">
    <property type="entry name" value="TRM6"/>
</dbReference>
<keyword evidence="5" id="KW-0539">Nucleus</keyword>
<dbReference type="OrthoDB" id="10254665at2759"/>
<comment type="caution">
    <text evidence="7">The sequence shown here is derived from an EMBL/GenBank/DDBJ whole genome shotgun (WGS) entry which is preliminary data.</text>
</comment>
<evidence type="ECO:0000256" key="1">
    <source>
        <dbReference type="ARBA" id="ARBA00004123"/>
    </source>
</evidence>
<gene>
    <name evidence="7" type="primary">TRM6</name>
    <name evidence="7" type="ORF">H4R34_001785</name>
</gene>
<comment type="subcellular location">
    <subcellularLocation>
        <location evidence="1">Nucleus</location>
    </subcellularLocation>
</comment>
<dbReference type="Pfam" id="PF04189">
    <property type="entry name" value="Gcd10p"/>
    <property type="match status" value="1"/>
</dbReference>
<dbReference type="GO" id="GO:0030488">
    <property type="term" value="P:tRNA methylation"/>
    <property type="evidence" value="ECO:0007669"/>
    <property type="project" value="InterPro"/>
</dbReference>
<dbReference type="GO" id="GO:0031515">
    <property type="term" value="C:tRNA (m1A) methyltransferase complex"/>
    <property type="evidence" value="ECO:0007669"/>
    <property type="project" value="InterPro"/>
</dbReference>
<dbReference type="EMBL" id="JANBQB010000097">
    <property type="protein sequence ID" value="KAJ1982242.1"/>
    <property type="molecule type" value="Genomic_DNA"/>
</dbReference>
<evidence type="ECO:0000313" key="8">
    <source>
        <dbReference type="Proteomes" id="UP001151582"/>
    </source>
</evidence>
<accession>A0A9W8B7T0</accession>
<evidence type="ECO:0000256" key="6">
    <source>
        <dbReference type="ARBA" id="ARBA00032319"/>
    </source>
</evidence>
<evidence type="ECO:0000256" key="2">
    <source>
        <dbReference type="ARBA" id="ARBA00008320"/>
    </source>
</evidence>
<evidence type="ECO:0000256" key="3">
    <source>
        <dbReference type="ARBA" id="ARBA00021704"/>
    </source>
</evidence>
<dbReference type="AlphaFoldDB" id="A0A9W8B7T0"/>
<keyword evidence="8" id="KW-1185">Reference proteome</keyword>
<protein>
    <recommendedName>
        <fullName evidence="3">tRNA (adenine(58)-N(1))-methyltransferase non-catalytic subunit TRM6</fullName>
    </recommendedName>
    <alternativeName>
        <fullName evidence="6">tRNA(m1A58)-methyltransferase subunit TRM6</fullName>
    </alternativeName>
</protein>
<name>A0A9W8B7T0_9FUNG</name>
<evidence type="ECO:0000313" key="7">
    <source>
        <dbReference type="EMBL" id="KAJ1982242.1"/>
    </source>
</evidence>
<sequence length="448" mass="49881">MATNPATPVDPSPTPAGVCAGQQVIIRMPSGNYKPVKATPGAKIDLGKFGSFLADDIIGRPFGHTYEIYTKGRARPLRVESEYATVKETEATNREIMDDPQAQRLTHDEIQRLKESSLAGEVDHDALIAKMAENNASFEKKTEFSKAKYIKRKKSKYSKVFTVVDPTLHNLWHFFFTRNSTKIRDIRIDTLAQLLAMLNVNAYSRLLVVDDTHGMVLSAVLSRLGANPQGQVLALHEGDSANFDLLKLMPLSATVSERLLYLSWSRINPDAPVQFDDKDTTEMSELDRRGHERRKATFLRVQAAQTALWQGAWDGLVIASQYQPESILRELVPYIGGSRPIVVYSPSKEPLVTTAAFMKTNPDYLFPQITESWMREYQVLPGRTHPLMTMNAGGGYLLSATRVYDSPEEVPIFSTPRLATIKPNKTGRLPAKRLKAAQSADINGSSIS</sequence>
<evidence type="ECO:0000256" key="4">
    <source>
        <dbReference type="ARBA" id="ARBA00022694"/>
    </source>
</evidence>